<gene>
    <name evidence="2" type="ORF">ACFP73_09825</name>
</gene>
<comment type="caution">
    <text evidence="2">The sequence shown here is derived from an EMBL/GenBank/DDBJ whole genome shotgun (WGS) entry which is preliminary data.</text>
</comment>
<organism evidence="2 3">
    <name type="scientific">Tatumella punctata</name>
    <dbReference type="NCBI Taxonomy" id="399969"/>
    <lineage>
        <taxon>Bacteria</taxon>
        <taxon>Pseudomonadati</taxon>
        <taxon>Pseudomonadota</taxon>
        <taxon>Gammaproteobacteria</taxon>
        <taxon>Enterobacterales</taxon>
        <taxon>Erwiniaceae</taxon>
        <taxon>Tatumella</taxon>
    </lineage>
</organism>
<dbReference type="Pfam" id="PF11726">
    <property type="entry name" value="YagK_YfjJ_C"/>
    <property type="match status" value="1"/>
</dbReference>
<dbReference type="EMBL" id="JBHSUC010000010">
    <property type="protein sequence ID" value="MFC6362388.1"/>
    <property type="molecule type" value="Genomic_DNA"/>
</dbReference>
<evidence type="ECO:0000313" key="3">
    <source>
        <dbReference type="Proteomes" id="UP001596215"/>
    </source>
</evidence>
<proteinExistence type="predicted"/>
<protein>
    <submittedName>
        <fullName evidence="2">Inovirus-type Gp2 protein</fullName>
    </submittedName>
</protein>
<reference evidence="3" key="1">
    <citation type="journal article" date="2019" name="Int. J. Syst. Evol. Microbiol.">
        <title>The Global Catalogue of Microorganisms (GCM) 10K type strain sequencing project: providing services to taxonomists for standard genome sequencing and annotation.</title>
        <authorList>
            <consortium name="The Broad Institute Genomics Platform"/>
            <consortium name="The Broad Institute Genome Sequencing Center for Infectious Disease"/>
            <person name="Wu L."/>
            <person name="Ma J."/>
        </authorList>
    </citation>
    <scope>NUCLEOTIDE SEQUENCE [LARGE SCALE GENOMIC DNA]</scope>
    <source>
        <strain evidence="3">CGMCC 4.1530</strain>
    </source>
</reference>
<dbReference type="RefSeq" id="WP_343877548.1">
    <property type="nucleotide sequence ID" value="NZ_BAAAFW010000060.1"/>
</dbReference>
<feature type="domain" description="YagK/YfjJ C-terminal" evidence="1">
    <location>
        <begin position="155"/>
        <end position="313"/>
    </location>
</feature>
<name>A0ABW1VRF4_9GAMM</name>
<evidence type="ECO:0000313" key="2">
    <source>
        <dbReference type="EMBL" id="MFC6362388.1"/>
    </source>
</evidence>
<dbReference type="Proteomes" id="UP001596215">
    <property type="component" value="Unassembled WGS sequence"/>
</dbReference>
<evidence type="ECO:0000259" key="1">
    <source>
        <dbReference type="Pfam" id="PF11726"/>
    </source>
</evidence>
<keyword evidence="3" id="KW-1185">Reference proteome</keyword>
<dbReference type="InterPro" id="IPR057271">
    <property type="entry name" value="YagK_YfjJ_C"/>
</dbReference>
<accession>A0ABW1VRF4</accession>
<sequence>MDSYLDIESSSMHAMDSDTTLIITDDLDVVQIQRRLLSLLNKMLCSETGVLKVTQTGKYNRIGHFVKEAISGLTLLERSISEFQQLHPTIRLFSSVLKPHGMTELSATDATVINRVLRQFREEAQSTSHKRQLRNFQRAASKNLKGSLAYVDHLFEHYSRLLVVRIDLSYQKDIIRNKTISTAMTRAHRKRLFKRIHVHPLFENCLGYLWKLEYGQRKGFHYHTCFFFDGSKVRGDVILARRIGEFWKNEITSGQGLYFNCNAIAHNYAHPGIGDIHYTNYEKRCALQKAITYITKVDTAVRLVLPQGARTFGRGECILQTGKKRGRPRNYSD</sequence>